<accession>A0A3N4HTE5</accession>
<reference evidence="2 3" key="1">
    <citation type="journal article" date="2018" name="Nat. Ecol. Evol.">
        <title>Pezizomycetes genomes reveal the molecular basis of ectomycorrhizal truffle lifestyle.</title>
        <authorList>
            <person name="Murat C."/>
            <person name="Payen T."/>
            <person name="Noel B."/>
            <person name="Kuo A."/>
            <person name="Morin E."/>
            <person name="Chen J."/>
            <person name="Kohler A."/>
            <person name="Krizsan K."/>
            <person name="Balestrini R."/>
            <person name="Da Silva C."/>
            <person name="Montanini B."/>
            <person name="Hainaut M."/>
            <person name="Levati E."/>
            <person name="Barry K.W."/>
            <person name="Belfiori B."/>
            <person name="Cichocki N."/>
            <person name="Clum A."/>
            <person name="Dockter R.B."/>
            <person name="Fauchery L."/>
            <person name="Guy J."/>
            <person name="Iotti M."/>
            <person name="Le Tacon F."/>
            <person name="Lindquist E.A."/>
            <person name="Lipzen A."/>
            <person name="Malagnac F."/>
            <person name="Mello A."/>
            <person name="Molinier V."/>
            <person name="Miyauchi S."/>
            <person name="Poulain J."/>
            <person name="Riccioni C."/>
            <person name="Rubini A."/>
            <person name="Sitrit Y."/>
            <person name="Splivallo R."/>
            <person name="Traeger S."/>
            <person name="Wang M."/>
            <person name="Zifcakova L."/>
            <person name="Wipf D."/>
            <person name="Zambonelli A."/>
            <person name="Paolocci F."/>
            <person name="Nowrousian M."/>
            <person name="Ottonello S."/>
            <person name="Baldrian P."/>
            <person name="Spatafora J.W."/>
            <person name="Henrissat B."/>
            <person name="Nagy L.G."/>
            <person name="Aury J.M."/>
            <person name="Wincker P."/>
            <person name="Grigoriev I.V."/>
            <person name="Bonfante P."/>
            <person name="Martin F.M."/>
        </authorList>
    </citation>
    <scope>NUCLEOTIDE SEQUENCE [LARGE SCALE GENOMIC DNA]</scope>
    <source>
        <strain evidence="2 3">RN42</strain>
    </source>
</reference>
<gene>
    <name evidence="2" type="ORF">BJ508DRAFT_175265</name>
</gene>
<dbReference type="AlphaFoldDB" id="A0A3N4HTE5"/>
<evidence type="ECO:0000256" key="1">
    <source>
        <dbReference type="SAM" id="MobiDB-lite"/>
    </source>
</evidence>
<feature type="region of interest" description="Disordered" evidence="1">
    <location>
        <begin position="51"/>
        <end position="82"/>
    </location>
</feature>
<dbReference type="EMBL" id="ML119732">
    <property type="protein sequence ID" value="RPA77115.1"/>
    <property type="molecule type" value="Genomic_DNA"/>
</dbReference>
<organism evidence="2 3">
    <name type="scientific">Ascobolus immersus RN42</name>
    <dbReference type="NCBI Taxonomy" id="1160509"/>
    <lineage>
        <taxon>Eukaryota</taxon>
        <taxon>Fungi</taxon>
        <taxon>Dikarya</taxon>
        <taxon>Ascomycota</taxon>
        <taxon>Pezizomycotina</taxon>
        <taxon>Pezizomycetes</taxon>
        <taxon>Pezizales</taxon>
        <taxon>Ascobolaceae</taxon>
        <taxon>Ascobolus</taxon>
    </lineage>
</organism>
<evidence type="ECO:0000313" key="2">
    <source>
        <dbReference type="EMBL" id="RPA77115.1"/>
    </source>
</evidence>
<proteinExistence type="predicted"/>
<sequence>MMLSKLANNIHYKEGGAVPYTRRYTPTPYSTQYEIHIGLVTQNTEMAGPHRNEIKTQPTPRRLNHHHSKHTTTQDKKESHSPHRIHTINSILLPHQSIQRSTCIYTPLHRPTTNYKAPTTTLGAALVYYLPNTQKHPHSRKASKKI</sequence>
<feature type="compositionally biased region" description="Basic and acidic residues" evidence="1">
    <location>
        <begin position="72"/>
        <end position="81"/>
    </location>
</feature>
<name>A0A3N4HTE5_ASCIM</name>
<dbReference type="Proteomes" id="UP000275078">
    <property type="component" value="Unassembled WGS sequence"/>
</dbReference>
<evidence type="ECO:0000313" key="3">
    <source>
        <dbReference type="Proteomes" id="UP000275078"/>
    </source>
</evidence>
<protein>
    <submittedName>
        <fullName evidence="2">Uncharacterized protein</fullName>
    </submittedName>
</protein>
<keyword evidence="3" id="KW-1185">Reference proteome</keyword>